<dbReference type="InterPro" id="IPR011256">
    <property type="entry name" value="Reg_factor_effector_dom_sf"/>
</dbReference>
<accession>A0A099UH43</accession>
<dbReference type="EMBL" id="JRPF02000007">
    <property type="protein sequence ID" value="TLD78307.1"/>
    <property type="molecule type" value="Genomic_DNA"/>
</dbReference>
<dbReference type="InterPro" id="IPR008319">
    <property type="entry name" value="GyrI-like_CCH_Lin2189-like"/>
</dbReference>
<dbReference type="GeneID" id="78150425"/>
<dbReference type="EMBL" id="LN907858">
    <property type="protein sequence ID" value="CUU38931.1"/>
    <property type="molecule type" value="Genomic_DNA"/>
</dbReference>
<keyword evidence="4" id="KW-1185">Reference proteome</keyword>
<dbReference type="SUPFAM" id="SSF55136">
    <property type="entry name" value="Probable bacterial effector-binding domain"/>
    <property type="match status" value="1"/>
</dbReference>
<feature type="domain" description="GyrI-like small molecule binding" evidence="1">
    <location>
        <begin position="3"/>
        <end position="183"/>
    </location>
</feature>
<reference evidence="2" key="2">
    <citation type="submission" date="2015-11" db="EMBL/GenBank/DDBJ databases">
        <authorList>
            <person name="Zhang Y."/>
            <person name="Guo Z."/>
        </authorList>
    </citation>
    <scope>NUCLEOTIDE SEQUENCE</scope>
    <source>
        <strain evidence="2">1</strain>
    </source>
</reference>
<dbReference type="Proteomes" id="UP000029925">
    <property type="component" value="Unassembled WGS sequence"/>
</dbReference>
<dbReference type="KEGG" id="hty:BN2458_PEG0044"/>
<evidence type="ECO:0000259" key="1">
    <source>
        <dbReference type="Pfam" id="PF06445"/>
    </source>
</evidence>
<dbReference type="PATRIC" id="fig|76936.10.peg.44"/>
<gene>
    <name evidence="2" type="ORF">BN2458_PEG0044</name>
    <name evidence="3" type="ORF">LS75_006795</name>
</gene>
<name>A0A099UH43_9HELI</name>
<dbReference type="RefSeq" id="WP_034342849.1">
    <property type="nucleotide sequence ID" value="NZ_CAOMJD010000028.1"/>
</dbReference>
<proteinExistence type="predicted"/>
<organism evidence="2 5">
    <name type="scientific">Helicobacter typhlonius</name>
    <dbReference type="NCBI Taxonomy" id="76936"/>
    <lineage>
        <taxon>Bacteria</taxon>
        <taxon>Pseudomonadati</taxon>
        <taxon>Campylobacterota</taxon>
        <taxon>Epsilonproteobacteria</taxon>
        <taxon>Campylobacterales</taxon>
        <taxon>Helicobacteraceae</taxon>
        <taxon>Helicobacter</taxon>
    </lineage>
</organism>
<dbReference type="Pfam" id="PF06445">
    <property type="entry name" value="GyrI-like"/>
    <property type="match status" value="1"/>
</dbReference>
<sequence>MPTLSFISVQGAGNPNEPNGAYQAALKTLFTLSYTLKMSKTTKALKDYVEYVVPPLESLWWGNENLSNKANFKWQAMIAQPDFITQELFEWACEEVQSKKGIDCSKARLLRFEEGLCVQILHIGSYDEEPQSLAKIEEFIAHNGLKNDISKDNLTRAHHEIYLSNPHKTPTHKFKTILRIPVREG</sequence>
<dbReference type="Proteomes" id="UP000064525">
    <property type="component" value="Chromosome I"/>
</dbReference>
<dbReference type="STRING" id="76936.BN2458_PEG0044"/>
<evidence type="ECO:0000313" key="2">
    <source>
        <dbReference type="EMBL" id="CUU38931.1"/>
    </source>
</evidence>
<evidence type="ECO:0000313" key="3">
    <source>
        <dbReference type="EMBL" id="TLD78307.1"/>
    </source>
</evidence>
<evidence type="ECO:0000313" key="4">
    <source>
        <dbReference type="Proteomes" id="UP000029925"/>
    </source>
</evidence>
<evidence type="ECO:0000313" key="5">
    <source>
        <dbReference type="Proteomes" id="UP000064525"/>
    </source>
</evidence>
<dbReference type="OrthoDB" id="4772335at2"/>
<reference evidence="3 4" key="1">
    <citation type="journal article" date="2014" name="Genome Announc.">
        <title>Draft genome sequences of eight enterohepatic helicobacter species isolated from both laboratory and wild rodents.</title>
        <authorList>
            <person name="Sheh A."/>
            <person name="Shen Z."/>
            <person name="Fox J.G."/>
        </authorList>
    </citation>
    <scope>NUCLEOTIDE SEQUENCE [LARGE SCALE GENOMIC DNA]</scope>
    <source>
        <strain evidence="3 4">MIT 98-6810</strain>
    </source>
</reference>
<dbReference type="Gene3D" id="3.20.80.10">
    <property type="entry name" value="Regulatory factor, effector binding domain"/>
    <property type="match status" value="1"/>
</dbReference>
<dbReference type="InterPro" id="IPR029442">
    <property type="entry name" value="GyrI-like"/>
</dbReference>
<dbReference type="AlphaFoldDB" id="A0A099UH43"/>
<reference evidence="5" key="3">
    <citation type="submission" date="2015-11" db="EMBL/GenBank/DDBJ databases">
        <authorList>
            <person name="Anvar S.Y."/>
        </authorList>
    </citation>
    <scope>NUCLEOTIDE SEQUENCE [LARGE SCALE GENOMIC DNA]</scope>
</reference>
<protein>
    <submittedName>
        <fullName evidence="3">Transcriptional regulator</fullName>
    </submittedName>
</protein>
<dbReference type="PIRSF" id="PIRSF031644">
    <property type="entry name" value="UCP031644"/>
    <property type="match status" value="1"/>
</dbReference>